<name>A0A507BBT4_9PEZI</name>
<dbReference type="GeneID" id="41972405"/>
<dbReference type="InParanoid" id="A0A507BBT4"/>
<gene>
    <name evidence="2" type="ORF">E0L32_004958</name>
</gene>
<feature type="region of interest" description="Disordered" evidence="1">
    <location>
        <begin position="12"/>
        <end position="31"/>
    </location>
</feature>
<organism evidence="2 3">
    <name type="scientific">Thyridium curvatum</name>
    <dbReference type="NCBI Taxonomy" id="1093900"/>
    <lineage>
        <taxon>Eukaryota</taxon>
        <taxon>Fungi</taxon>
        <taxon>Dikarya</taxon>
        <taxon>Ascomycota</taxon>
        <taxon>Pezizomycotina</taxon>
        <taxon>Sordariomycetes</taxon>
        <taxon>Sordariomycetidae</taxon>
        <taxon>Thyridiales</taxon>
        <taxon>Thyridiaceae</taxon>
        <taxon>Thyridium</taxon>
    </lineage>
</organism>
<evidence type="ECO:0000313" key="2">
    <source>
        <dbReference type="EMBL" id="TPX14849.1"/>
    </source>
</evidence>
<keyword evidence="3" id="KW-1185">Reference proteome</keyword>
<evidence type="ECO:0000313" key="3">
    <source>
        <dbReference type="Proteomes" id="UP000319257"/>
    </source>
</evidence>
<evidence type="ECO:0000256" key="1">
    <source>
        <dbReference type="SAM" id="MobiDB-lite"/>
    </source>
</evidence>
<reference evidence="2 3" key="1">
    <citation type="submission" date="2019-06" db="EMBL/GenBank/DDBJ databases">
        <title>Draft genome sequence of the filamentous fungus Phialemoniopsis curvata isolated from diesel fuel.</title>
        <authorList>
            <person name="Varaljay V.A."/>
            <person name="Lyon W.J."/>
            <person name="Crouch A.L."/>
            <person name="Drake C.E."/>
            <person name="Hollomon J.M."/>
            <person name="Nadeau L.J."/>
            <person name="Nunn H.S."/>
            <person name="Stevenson B.S."/>
            <person name="Bojanowski C.L."/>
            <person name="Crookes-Goodson W.J."/>
        </authorList>
    </citation>
    <scope>NUCLEOTIDE SEQUENCE [LARGE SCALE GENOMIC DNA]</scope>
    <source>
        <strain evidence="2 3">D216</strain>
    </source>
</reference>
<sequence>MAAISSQITAAYDHGKGDPSRAPNTGAMLPPPRPLPMDTKCFFGYRGHISISIADPQNVESDQAIMFNIVQGTVLMANIEADLAYYGRIALSKFMRSMPEECKGRTVDINMSVMVSTQSTFIHQKSGPCDIIGIFNPDFATQLVPPLVLALASARSSHPRPRASARSSSSSFLAQCGPGKAQCLIQVQSGERTGRIASTRRSLNRSQPTEMAGGVVGIAFAAAALWGLTGQAGREPPQQKKVSSAIIRKQAIVVDCHRHSSRGRTLWFKTNTGAWRLIKRDVWGN</sequence>
<dbReference type="Proteomes" id="UP000319257">
    <property type="component" value="Unassembled WGS sequence"/>
</dbReference>
<dbReference type="EMBL" id="SKBQ01000025">
    <property type="protein sequence ID" value="TPX14849.1"/>
    <property type="molecule type" value="Genomic_DNA"/>
</dbReference>
<protein>
    <submittedName>
        <fullName evidence="2">Uncharacterized protein</fullName>
    </submittedName>
</protein>
<dbReference type="AlphaFoldDB" id="A0A507BBT4"/>
<proteinExistence type="predicted"/>
<accession>A0A507BBT4</accession>
<dbReference type="RefSeq" id="XP_030996560.1">
    <property type="nucleotide sequence ID" value="XM_031139426.1"/>
</dbReference>
<comment type="caution">
    <text evidence="2">The sequence shown here is derived from an EMBL/GenBank/DDBJ whole genome shotgun (WGS) entry which is preliminary data.</text>
</comment>